<protein>
    <submittedName>
        <fullName evidence="2">Uncharacterized protein</fullName>
    </submittedName>
</protein>
<dbReference type="RefSeq" id="WP_106060981.1">
    <property type="nucleotide sequence ID" value="NZ_PVXQ01000047.1"/>
</dbReference>
<organism evidence="2 3">
    <name type="scientific">Clostridium vincentii</name>
    <dbReference type="NCBI Taxonomy" id="52704"/>
    <lineage>
        <taxon>Bacteria</taxon>
        <taxon>Bacillati</taxon>
        <taxon>Bacillota</taxon>
        <taxon>Clostridia</taxon>
        <taxon>Eubacteriales</taxon>
        <taxon>Clostridiaceae</taxon>
        <taxon>Clostridium</taxon>
    </lineage>
</organism>
<dbReference type="AlphaFoldDB" id="A0A2T0B8T7"/>
<keyword evidence="3" id="KW-1185">Reference proteome</keyword>
<accession>A0A2T0B8T7</accession>
<proteinExistence type="predicted"/>
<keyword evidence="1" id="KW-0812">Transmembrane</keyword>
<feature type="transmembrane region" description="Helical" evidence="1">
    <location>
        <begin position="24"/>
        <end position="44"/>
    </location>
</feature>
<gene>
    <name evidence="2" type="ORF">CLVI_30960</name>
</gene>
<comment type="caution">
    <text evidence="2">The sequence shown here is derived from an EMBL/GenBank/DDBJ whole genome shotgun (WGS) entry which is preliminary data.</text>
</comment>
<dbReference type="OrthoDB" id="1638821at2"/>
<name>A0A2T0B8T7_9CLOT</name>
<feature type="transmembrane region" description="Helical" evidence="1">
    <location>
        <begin position="148"/>
        <end position="165"/>
    </location>
</feature>
<reference evidence="2 3" key="1">
    <citation type="submission" date="2018-03" db="EMBL/GenBank/DDBJ databases">
        <title>Genome sequence of Clostridium vincentii DSM 10228.</title>
        <authorList>
            <person name="Poehlein A."/>
            <person name="Daniel R."/>
        </authorList>
    </citation>
    <scope>NUCLEOTIDE SEQUENCE [LARGE SCALE GENOMIC DNA]</scope>
    <source>
        <strain evidence="2 3">DSM 10228</strain>
    </source>
</reference>
<dbReference type="Proteomes" id="UP000239471">
    <property type="component" value="Unassembled WGS sequence"/>
</dbReference>
<sequence>MLKVYKLNEIKDSKLQYDKKSPRFMKYISLGVLLLIIGFLVFSIKSVETYVVKGDEVELDEQIGMKKSKTEAQKEPITSSTNEYILDAFNNGKIHLNTKIKNGERVNLIDGVIVAGYGIITIGSEGGEYVYNNGGYRDGDMMTKFKRYGYLFGGYVLGSLFNIGLDNGWVTASN</sequence>
<evidence type="ECO:0000313" key="2">
    <source>
        <dbReference type="EMBL" id="PRR80306.1"/>
    </source>
</evidence>
<dbReference type="EMBL" id="PVXQ01000047">
    <property type="protein sequence ID" value="PRR80306.1"/>
    <property type="molecule type" value="Genomic_DNA"/>
</dbReference>
<evidence type="ECO:0000256" key="1">
    <source>
        <dbReference type="SAM" id="Phobius"/>
    </source>
</evidence>
<keyword evidence="1" id="KW-1133">Transmembrane helix</keyword>
<keyword evidence="1" id="KW-0472">Membrane</keyword>
<evidence type="ECO:0000313" key="3">
    <source>
        <dbReference type="Proteomes" id="UP000239471"/>
    </source>
</evidence>